<evidence type="ECO:0000256" key="3">
    <source>
        <dbReference type="ARBA" id="ARBA00022692"/>
    </source>
</evidence>
<dbReference type="Pfam" id="PF00060">
    <property type="entry name" value="Lig_chan"/>
    <property type="match status" value="1"/>
</dbReference>
<keyword evidence="6 10" id="KW-0472">Membrane</keyword>
<comment type="caution">
    <text evidence="13">The sequence shown here is derived from an EMBL/GenBank/DDBJ whole genome shotgun (WGS) entry which is preliminary data.</text>
</comment>
<dbReference type="RefSeq" id="WP_377824358.1">
    <property type="nucleotide sequence ID" value="NZ_JBHSWJ010000002.1"/>
</dbReference>
<feature type="transmembrane region" description="Helical" evidence="10">
    <location>
        <begin position="196"/>
        <end position="217"/>
    </location>
</feature>
<dbReference type="EMBL" id="JBHSWJ010000002">
    <property type="protein sequence ID" value="MFC6715329.1"/>
    <property type="molecule type" value="Genomic_DNA"/>
</dbReference>
<evidence type="ECO:0000313" key="13">
    <source>
        <dbReference type="EMBL" id="MFC6715329.1"/>
    </source>
</evidence>
<dbReference type="Proteomes" id="UP001596356">
    <property type="component" value="Unassembled WGS sequence"/>
</dbReference>
<keyword evidence="5" id="KW-0406">Ion transport</keyword>
<name>A0ABW2AW89_9MICO</name>
<evidence type="ECO:0000256" key="4">
    <source>
        <dbReference type="ARBA" id="ARBA00022989"/>
    </source>
</evidence>
<proteinExistence type="predicted"/>
<dbReference type="Pfam" id="PF00497">
    <property type="entry name" value="SBP_bac_3"/>
    <property type="match status" value="1"/>
</dbReference>
<organism evidence="13 14">
    <name type="scientific">Branchiibius cervicis</name>
    <dbReference type="NCBI Taxonomy" id="908252"/>
    <lineage>
        <taxon>Bacteria</taxon>
        <taxon>Bacillati</taxon>
        <taxon>Actinomycetota</taxon>
        <taxon>Actinomycetes</taxon>
        <taxon>Micrococcales</taxon>
        <taxon>Dermacoccaceae</taxon>
        <taxon>Branchiibius</taxon>
    </lineage>
</organism>
<keyword evidence="9" id="KW-0407">Ion channel</keyword>
<sequence length="420" mass="45416">MTHTEKQKWLHPTILAASPRKTEFIDAPGKHPEDGAGISTSFIVGDSVRRILSLGVTCFLLVVWALLGPIGGARSEAAPRQVTVVTHEIEPFVVGTGSSRTGFSTDLWNEIASREHWTTKWVNVDTVGQQLQDLSNGSAEVGVGAISITAERRQKYDFSQPILDAGLQIAVPTTSMKSSSTPVLRRFLDMLASRTMLLWLLSAALLSLIPAHVVWLIERRHADSPISRRYFPGIVQAFGESVGGLIAADEGSPRHWMSRMLKLLWSFVGVAFVAFFTANLTASLTVEQLSSSINSPSDLYGKKVLAVEGTTSAAYLHRNGIQTTLVPSIDDMFARLRQGGADAGVGDAPVMQYLTATKYASSVAVVGTVFNDEDLGFALKDGSDLRGAIDEALLSMREDGTYTVIKQRWFGTGDSQGTSN</sequence>
<keyword evidence="8" id="KW-0325">Glycoprotein</keyword>
<dbReference type="PANTHER" id="PTHR18966">
    <property type="entry name" value="IONOTROPIC GLUTAMATE RECEPTOR"/>
    <property type="match status" value="1"/>
</dbReference>
<keyword evidence="14" id="KW-1185">Reference proteome</keyword>
<evidence type="ECO:0000256" key="6">
    <source>
        <dbReference type="ARBA" id="ARBA00023136"/>
    </source>
</evidence>
<protein>
    <submittedName>
        <fullName evidence="13">Transporter substrate-binding domain-containing protein</fullName>
    </submittedName>
</protein>
<evidence type="ECO:0000259" key="12">
    <source>
        <dbReference type="SMART" id="SM00079"/>
    </source>
</evidence>
<evidence type="ECO:0000256" key="9">
    <source>
        <dbReference type="ARBA" id="ARBA00023303"/>
    </source>
</evidence>
<dbReference type="InterPro" id="IPR015683">
    <property type="entry name" value="Ionotropic_Glu_rcpt"/>
</dbReference>
<evidence type="ECO:0000256" key="5">
    <source>
        <dbReference type="ARBA" id="ARBA00023065"/>
    </source>
</evidence>
<feature type="domain" description="Solute-binding protein family 3/N-terminal" evidence="11">
    <location>
        <begin position="81"/>
        <end position="413"/>
    </location>
</feature>
<evidence type="ECO:0000259" key="11">
    <source>
        <dbReference type="SMART" id="SM00062"/>
    </source>
</evidence>
<evidence type="ECO:0000256" key="7">
    <source>
        <dbReference type="ARBA" id="ARBA00023170"/>
    </source>
</evidence>
<reference evidence="14" key="1">
    <citation type="journal article" date="2019" name="Int. J. Syst. Evol. Microbiol.">
        <title>The Global Catalogue of Microorganisms (GCM) 10K type strain sequencing project: providing services to taxonomists for standard genome sequencing and annotation.</title>
        <authorList>
            <consortium name="The Broad Institute Genomics Platform"/>
            <consortium name="The Broad Institute Genome Sequencing Center for Infectious Disease"/>
            <person name="Wu L."/>
            <person name="Ma J."/>
        </authorList>
    </citation>
    <scope>NUCLEOTIDE SEQUENCE [LARGE SCALE GENOMIC DNA]</scope>
    <source>
        <strain evidence="14">NBRC 106593</strain>
    </source>
</reference>
<dbReference type="Gene3D" id="3.40.190.10">
    <property type="entry name" value="Periplasmic binding protein-like II"/>
    <property type="match status" value="2"/>
</dbReference>
<evidence type="ECO:0000256" key="10">
    <source>
        <dbReference type="SAM" id="Phobius"/>
    </source>
</evidence>
<feature type="domain" description="Ionotropic glutamate receptor C-terminal" evidence="12">
    <location>
        <begin position="81"/>
        <end position="412"/>
    </location>
</feature>
<gene>
    <name evidence="13" type="ORF">ACFQBT_16510</name>
</gene>
<accession>A0ABW2AW89</accession>
<dbReference type="SMART" id="SM00062">
    <property type="entry name" value="PBPb"/>
    <property type="match status" value="1"/>
</dbReference>
<evidence type="ECO:0000256" key="1">
    <source>
        <dbReference type="ARBA" id="ARBA00004141"/>
    </source>
</evidence>
<feature type="transmembrane region" description="Helical" evidence="10">
    <location>
        <begin position="260"/>
        <end position="282"/>
    </location>
</feature>
<keyword evidence="4 10" id="KW-1133">Transmembrane helix</keyword>
<keyword evidence="2" id="KW-0813">Transport</keyword>
<comment type="subcellular location">
    <subcellularLocation>
        <location evidence="1">Membrane</location>
        <topology evidence="1">Multi-pass membrane protein</topology>
    </subcellularLocation>
</comment>
<evidence type="ECO:0000256" key="2">
    <source>
        <dbReference type="ARBA" id="ARBA00022448"/>
    </source>
</evidence>
<feature type="transmembrane region" description="Helical" evidence="10">
    <location>
        <begin position="51"/>
        <end position="70"/>
    </location>
</feature>
<dbReference type="InterPro" id="IPR001638">
    <property type="entry name" value="Solute-binding_3/MltF_N"/>
</dbReference>
<evidence type="ECO:0000313" key="14">
    <source>
        <dbReference type="Proteomes" id="UP001596356"/>
    </source>
</evidence>
<dbReference type="SMART" id="SM00079">
    <property type="entry name" value="PBPe"/>
    <property type="match status" value="1"/>
</dbReference>
<keyword evidence="7" id="KW-0675">Receptor</keyword>
<keyword evidence="3 10" id="KW-0812">Transmembrane</keyword>
<evidence type="ECO:0000256" key="8">
    <source>
        <dbReference type="ARBA" id="ARBA00023180"/>
    </source>
</evidence>
<dbReference type="InterPro" id="IPR001320">
    <property type="entry name" value="Iontro_rcpt_C"/>
</dbReference>
<dbReference type="SUPFAM" id="SSF53850">
    <property type="entry name" value="Periplasmic binding protein-like II"/>
    <property type="match status" value="1"/>
</dbReference>